<dbReference type="PANTHER" id="PTHR45775">
    <property type="entry name" value="RAD, GEM/KIR FAMILY MEMBER 2, ISOFORM C"/>
    <property type="match status" value="1"/>
</dbReference>
<feature type="compositionally biased region" description="Basic residues" evidence="3">
    <location>
        <begin position="1"/>
        <end position="12"/>
    </location>
</feature>
<dbReference type="GO" id="GO:0005525">
    <property type="term" value="F:GTP binding"/>
    <property type="evidence" value="ECO:0007669"/>
    <property type="project" value="InterPro"/>
</dbReference>
<dbReference type="GO" id="GO:0003924">
    <property type="term" value="F:GTPase activity"/>
    <property type="evidence" value="ECO:0007669"/>
    <property type="project" value="InterPro"/>
</dbReference>
<dbReference type="PRINTS" id="PR00449">
    <property type="entry name" value="RASTRNSFRMNG"/>
</dbReference>
<organism evidence="4 5">
    <name type="scientific">Pomacea canaliculata</name>
    <name type="common">Golden apple snail</name>
    <dbReference type="NCBI Taxonomy" id="400727"/>
    <lineage>
        <taxon>Eukaryota</taxon>
        <taxon>Metazoa</taxon>
        <taxon>Spiralia</taxon>
        <taxon>Lophotrochozoa</taxon>
        <taxon>Mollusca</taxon>
        <taxon>Gastropoda</taxon>
        <taxon>Caenogastropoda</taxon>
        <taxon>Architaenioglossa</taxon>
        <taxon>Ampullarioidea</taxon>
        <taxon>Ampullariidae</taxon>
        <taxon>Pomacea</taxon>
    </lineage>
</organism>
<dbReference type="Gene3D" id="3.40.50.300">
    <property type="entry name" value="P-loop containing nucleotide triphosphate hydrolases"/>
    <property type="match status" value="1"/>
</dbReference>
<feature type="compositionally biased region" description="Low complexity" evidence="3">
    <location>
        <begin position="56"/>
        <end position="73"/>
    </location>
</feature>
<comment type="similarity">
    <text evidence="1">Belongs to the small GTPase superfamily. RGK family.</text>
</comment>
<accession>A0A2T7NIG5</accession>
<dbReference type="InterPro" id="IPR051641">
    <property type="entry name" value="RGK_GTP-binding_reg"/>
</dbReference>
<evidence type="ECO:0000313" key="4">
    <source>
        <dbReference type="EMBL" id="PVD20967.1"/>
    </source>
</evidence>
<keyword evidence="2" id="KW-0597">Phosphoprotein</keyword>
<feature type="region of interest" description="Disordered" evidence="3">
    <location>
        <begin position="53"/>
        <end position="80"/>
    </location>
</feature>
<evidence type="ECO:0008006" key="6">
    <source>
        <dbReference type="Google" id="ProtNLM"/>
    </source>
</evidence>
<dbReference type="InterPro" id="IPR001806">
    <property type="entry name" value="Small_GTPase"/>
</dbReference>
<dbReference type="GO" id="GO:0005246">
    <property type="term" value="F:calcium channel regulator activity"/>
    <property type="evidence" value="ECO:0007669"/>
    <property type="project" value="TreeGrafter"/>
</dbReference>
<feature type="compositionally biased region" description="Polar residues" evidence="3">
    <location>
        <begin position="163"/>
        <end position="172"/>
    </location>
</feature>
<dbReference type="PROSITE" id="PS51419">
    <property type="entry name" value="RAB"/>
    <property type="match status" value="1"/>
</dbReference>
<evidence type="ECO:0000256" key="1">
    <source>
        <dbReference type="ARBA" id="ARBA00008846"/>
    </source>
</evidence>
<dbReference type="SMART" id="SM00173">
    <property type="entry name" value="RAS"/>
    <property type="match status" value="1"/>
</dbReference>
<evidence type="ECO:0000256" key="2">
    <source>
        <dbReference type="ARBA" id="ARBA00022553"/>
    </source>
</evidence>
<keyword evidence="5" id="KW-1185">Reference proteome</keyword>
<dbReference type="EMBL" id="PZQS01000012">
    <property type="protein sequence ID" value="PVD20967.1"/>
    <property type="molecule type" value="Genomic_DNA"/>
</dbReference>
<dbReference type="OrthoDB" id="5239715at2759"/>
<protein>
    <recommendedName>
        <fullName evidence="6">Small monomeric GTPase</fullName>
    </recommendedName>
</protein>
<dbReference type="SUPFAM" id="SSF52540">
    <property type="entry name" value="P-loop containing nucleoside triphosphate hydrolases"/>
    <property type="match status" value="1"/>
</dbReference>
<dbReference type="Proteomes" id="UP000245119">
    <property type="component" value="Linkage Group LG12"/>
</dbReference>
<feature type="region of interest" description="Disordered" evidence="3">
    <location>
        <begin position="135"/>
        <end position="204"/>
    </location>
</feature>
<evidence type="ECO:0000313" key="5">
    <source>
        <dbReference type="Proteomes" id="UP000245119"/>
    </source>
</evidence>
<proteinExistence type="inferred from homology"/>
<feature type="compositionally biased region" description="Polar residues" evidence="3">
    <location>
        <begin position="145"/>
        <end position="155"/>
    </location>
</feature>
<dbReference type="PROSITE" id="PS51421">
    <property type="entry name" value="RAS"/>
    <property type="match status" value="1"/>
</dbReference>
<sequence>MDKKERRQKVRGISKPALFNGPYDQGGSTTAVMATIMMDILVEGERVPDEKLVRVSPLRESGSSSHSRSSSFRNRPRPKLSLDIQAAQRPRTNSLPNTPAFLPLPAPDWMKEGAGGGSGLCRVRSFKTTSKGIVNSGDSFKRSTHSLASNGSISSMDPDAHQGGTSTVTQAGGNVVPTTLSSLSSTGGGGINPRRESLNSVESSGLTQSVTSSVTISHYRVLMMGAPGVGKTALTRQFMTSEYKGTYETTTPEIEEDGMSVSVLLDGEESVMDFLDEEMHPDGEGEDLSIDAYVVVFSVTDVSTYNYAVSTVRRLRVEKGVDRAIILVGNKIDLARQRRVTKHEATSLASKYDCRYTETTAALNQHIDELLVGILSQIRQKLHHPDLSRLSPPESSKPRCRSKSPGRAMSFFQKLFRHGSGRSKTKTSDTLFVK</sequence>
<feature type="region of interest" description="Disordered" evidence="3">
    <location>
        <begin position="1"/>
        <end position="26"/>
    </location>
</feature>
<feature type="region of interest" description="Disordered" evidence="3">
    <location>
        <begin position="385"/>
        <end position="405"/>
    </location>
</feature>
<reference evidence="4 5" key="1">
    <citation type="submission" date="2018-04" db="EMBL/GenBank/DDBJ databases">
        <title>The genome of golden apple snail Pomacea canaliculata provides insight into stress tolerance and invasive adaptation.</title>
        <authorList>
            <person name="Liu C."/>
            <person name="Liu B."/>
            <person name="Ren Y."/>
            <person name="Zhang Y."/>
            <person name="Wang H."/>
            <person name="Li S."/>
            <person name="Jiang F."/>
            <person name="Yin L."/>
            <person name="Zhang G."/>
            <person name="Qian W."/>
            <person name="Fan W."/>
        </authorList>
    </citation>
    <scope>NUCLEOTIDE SEQUENCE [LARGE SCALE GENOMIC DNA]</scope>
    <source>
        <strain evidence="4">SZHN2017</strain>
        <tissue evidence="4">Muscle</tissue>
    </source>
</reference>
<dbReference type="InterPro" id="IPR027417">
    <property type="entry name" value="P-loop_NTPase"/>
</dbReference>
<dbReference type="Pfam" id="PF00071">
    <property type="entry name" value="Ras"/>
    <property type="match status" value="1"/>
</dbReference>
<comment type="caution">
    <text evidence="4">The sequence shown here is derived from an EMBL/GenBank/DDBJ whole genome shotgun (WGS) entry which is preliminary data.</text>
</comment>
<dbReference type="STRING" id="400727.A0A2T7NIG5"/>
<dbReference type="GO" id="GO:0005886">
    <property type="term" value="C:plasma membrane"/>
    <property type="evidence" value="ECO:0007669"/>
    <property type="project" value="TreeGrafter"/>
</dbReference>
<dbReference type="AlphaFoldDB" id="A0A2T7NIG5"/>
<dbReference type="SMART" id="SM00175">
    <property type="entry name" value="RAB"/>
    <property type="match status" value="1"/>
</dbReference>
<gene>
    <name evidence="4" type="ORF">C0Q70_19131</name>
</gene>
<name>A0A2T7NIG5_POMCA</name>
<evidence type="ECO:0000256" key="3">
    <source>
        <dbReference type="SAM" id="MobiDB-lite"/>
    </source>
</evidence>
<dbReference type="PANTHER" id="PTHR45775:SF6">
    <property type="entry name" value="RAD, GEM_KIR FAMILY MEMBER 2, ISOFORM C"/>
    <property type="match status" value="1"/>
</dbReference>